<protein>
    <submittedName>
        <fullName evidence="2">Uncharacterized protein</fullName>
    </submittedName>
</protein>
<accession>A0AAW5L9Y5</accession>
<dbReference type="AlphaFoldDB" id="A0AAW5L9Y5"/>
<keyword evidence="1" id="KW-1133">Transmembrane helix</keyword>
<keyword evidence="1" id="KW-0472">Membrane</keyword>
<name>A0AAW5L9Y5_9PAST</name>
<sequence length="252" mass="30064">MDTITNFFESLKTFLQENKDILPYISTIIAVIWGFLKYNSPRNRLIRELELSEKYLSKDNFNKLEGDYLIIKSLTLRLFPNFRGLSFSKVRKLLDANIGDNDFFIFIELYKRGWVTYDNKLALSEKGEKLKKYSKWLWAGWLVFIGWCMLWLFFILWLSISNTLVGFFFVLVVIGIPEICFLLYRENIINLKKFKIENDQNQTPENNQNLDKESEEQAKEQNSEIKLNPQNEKPLWDKIKAIFNLKITWGRR</sequence>
<comment type="caution">
    <text evidence="2">The sequence shown here is derived from an EMBL/GenBank/DDBJ whole genome shotgun (WGS) entry which is preliminary data.</text>
</comment>
<keyword evidence="3" id="KW-1185">Reference proteome</keyword>
<dbReference type="EMBL" id="JALJCU010000003">
    <property type="protein sequence ID" value="MCQ9120271.1"/>
    <property type="molecule type" value="Genomic_DNA"/>
</dbReference>
<reference evidence="2 3" key="1">
    <citation type="journal article" date="2022" name="Microbiol. Spectr.">
        <title>Microbiota of the Pregnant Mouse: Characterization of the Bacterial Communities in the Oral Cavity, Lung, Intestine, and Vagina through Culture and DNA Sequencing.</title>
        <authorList>
            <person name="Greenberg J.M."/>
            <person name="Romero R."/>
            <person name="Winters A.D."/>
            <person name="Galaz J."/>
            <person name="Garcia-Flores V."/>
            <person name="Arenas-Hernandez M."/>
            <person name="Panzer J."/>
            <person name="Shaffer Z."/>
            <person name="Kracht D.J."/>
            <person name="Gomez-Lopez N."/>
            <person name="Theis K.R."/>
        </authorList>
    </citation>
    <scope>NUCLEOTIDE SEQUENCE [LARGE SCALE GENOMIC DNA]</scope>
    <source>
        <strain evidence="2 3">MAC-C1-H1</strain>
    </source>
</reference>
<feature type="transmembrane region" description="Helical" evidence="1">
    <location>
        <begin position="21"/>
        <end position="38"/>
    </location>
</feature>
<dbReference type="Proteomes" id="UP001206350">
    <property type="component" value="Unassembled WGS sequence"/>
</dbReference>
<gene>
    <name evidence="2" type="ORF">MUU45_001895</name>
</gene>
<proteinExistence type="predicted"/>
<evidence type="ECO:0000313" key="2">
    <source>
        <dbReference type="EMBL" id="MCQ9120271.1"/>
    </source>
</evidence>
<dbReference type="RefSeq" id="WP_077665324.1">
    <property type="nucleotide sequence ID" value="NZ_MKZZ01000015.1"/>
</dbReference>
<evidence type="ECO:0000256" key="1">
    <source>
        <dbReference type="SAM" id="Phobius"/>
    </source>
</evidence>
<evidence type="ECO:0000313" key="3">
    <source>
        <dbReference type="Proteomes" id="UP001206350"/>
    </source>
</evidence>
<feature type="transmembrane region" description="Helical" evidence="1">
    <location>
        <begin position="136"/>
        <end position="158"/>
    </location>
</feature>
<organism evidence="2 3">
    <name type="scientific">Rodentibacter pneumotropicus</name>
    <dbReference type="NCBI Taxonomy" id="758"/>
    <lineage>
        <taxon>Bacteria</taxon>
        <taxon>Pseudomonadati</taxon>
        <taxon>Pseudomonadota</taxon>
        <taxon>Gammaproteobacteria</taxon>
        <taxon>Pasteurellales</taxon>
        <taxon>Pasteurellaceae</taxon>
        <taxon>Rodentibacter</taxon>
    </lineage>
</organism>
<keyword evidence="1" id="KW-0812">Transmembrane</keyword>
<feature type="transmembrane region" description="Helical" evidence="1">
    <location>
        <begin position="164"/>
        <end position="184"/>
    </location>
</feature>